<dbReference type="EMBL" id="SNRW01032933">
    <property type="protein sequence ID" value="KAA6356460.1"/>
    <property type="molecule type" value="Genomic_DNA"/>
</dbReference>
<dbReference type="Proteomes" id="UP000324800">
    <property type="component" value="Unassembled WGS sequence"/>
</dbReference>
<comment type="caution">
    <text evidence="1">The sequence shown here is derived from an EMBL/GenBank/DDBJ whole genome shotgun (WGS) entry which is preliminary data.</text>
</comment>
<organism evidence="1 2">
    <name type="scientific">Streblomastix strix</name>
    <dbReference type="NCBI Taxonomy" id="222440"/>
    <lineage>
        <taxon>Eukaryota</taxon>
        <taxon>Metamonada</taxon>
        <taxon>Preaxostyla</taxon>
        <taxon>Oxymonadida</taxon>
        <taxon>Streblomastigidae</taxon>
        <taxon>Streblomastix</taxon>
    </lineage>
</organism>
<reference evidence="1 2" key="1">
    <citation type="submission" date="2019-03" db="EMBL/GenBank/DDBJ databases">
        <title>Single cell metagenomics reveals metabolic interactions within the superorganism composed of flagellate Streblomastix strix and complex community of Bacteroidetes bacteria on its surface.</title>
        <authorList>
            <person name="Treitli S.C."/>
            <person name="Kolisko M."/>
            <person name="Husnik F."/>
            <person name="Keeling P."/>
            <person name="Hampl V."/>
        </authorList>
    </citation>
    <scope>NUCLEOTIDE SEQUENCE [LARGE SCALE GENOMIC DNA]</scope>
    <source>
        <strain evidence="1">ST1C</strain>
    </source>
</reference>
<name>A0A5J4TFM6_9EUKA</name>
<accession>A0A5J4TFM6</accession>
<sequence>MYACCFEDDYDNQLHFSFHVQYKPVDSAMIDELEHNEDEEEENEYDSDVYLYALDDQSVPDYELGIAFSGFGDVLMMQIIDLIEVKFCLDVMKMNLSVIPMIESVTLVVLKNY</sequence>
<dbReference type="AlphaFoldDB" id="A0A5J4TFM6"/>
<proteinExistence type="predicted"/>
<gene>
    <name evidence="1" type="ORF">EZS28_048013</name>
</gene>
<evidence type="ECO:0000313" key="2">
    <source>
        <dbReference type="Proteomes" id="UP000324800"/>
    </source>
</evidence>
<protein>
    <submittedName>
        <fullName evidence="1">Uncharacterized protein</fullName>
    </submittedName>
</protein>
<evidence type="ECO:0000313" key="1">
    <source>
        <dbReference type="EMBL" id="KAA6356460.1"/>
    </source>
</evidence>